<feature type="transmembrane region" description="Helical" evidence="7">
    <location>
        <begin position="46"/>
        <end position="66"/>
    </location>
</feature>
<protein>
    <recommendedName>
        <fullName evidence="8">YetF C-terminal domain-containing protein</fullName>
    </recommendedName>
</protein>
<proteinExistence type="inferred from homology"/>
<feature type="domain" description="YetF C-terminal" evidence="8">
    <location>
        <begin position="100"/>
        <end position="169"/>
    </location>
</feature>
<name>A0A6J4J320_9SPHI</name>
<dbReference type="EMBL" id="CADCTQ010000252">
    <property type="protein sequence ID" value="CAA9269020.1"/>
    <property type="molecule type" value="Genomic_DNA"/>
</dbReference>
<sequence length="189" mass="20732">MKEIESVVQQVVGKGGAELEIWQVLLRALIVYLVALVIIRLGKKRLLGGSSALDVILGVVIGSMFSRTIHSAVPFLGSIVAALLLVGLHGMFAFIAMRRKGFGSVVKGHPRQLARDGQIDPDAMRVHDITEEDLKEAMRLKLNSEDIAQVESATLERNGSISFVTKKREPRIVEIEVKAGVQRVRLEIS</sequence>
<accession>A0A6J4J320</accession>
<evidence type="ECO:0000256" key="5">
    <source>
        <dbReference type="ARBA" id="ARBA00022989"/>
    </source>
</evidence>
<dbReference type="GO" id="GO:0005886">
    <property type="term" value="C:plasma membrane"/>
    <property type="evidence" value="ECO:0007669"/>
    <property type="project" value="UniProtKB-SubCell"/>
</dbReference>
<evidence type="ECO:0000256" key="7">
    <source>
        <dbReference type="SAM" id="Phobius"/>
    </source>
</evidence>
<dbReference type="Pfam" id="PF04239">
    <property type="entry name" value="DUF421"/>
    <property type="match status" value="1"/>
</dbReference>
<dbReference type="Gene3D" id="3.30.240.20">
    <property type="entry name" value="bsu07140 like domains"/>
    <property type="match status" value="1"/>
</dbReference>
<feature type="transmembrane region" description="Helical" evidence="7">
    <location>
        <begin position="72"/>
        <end position="97"/>
    </location>
</feature>
<dbReference type="PANTHER" id="PTHR34582">
    <property type="entry name" value="UPF0702 TRANSMEMBRANE PROTEIN YCAP"/>
    <property type="match status" value="1"/>
</dbReference>
<dbReference type="PANTHER" id="PTHR34582:SF6">
    <property type="entry name" value="UPF0702 TRANSMEMBRANE PROTEIN YCAP"/>
    <property type="match status" value="1"/>
</dbReference>
<keyword evidence="5 7" id="KW-1133">Transmembrane helix</keyword>
<evidence type="ECO:0000256" key="1">
    <source>
        <dbReference type="ARBA" id="ARBA00004651"/>
    </source>
</evidence>
<keyword evidence="3" id="KW-1003">Cell membrane</keyword>
<evidence type="ECO:0000256" key="6">
    <source>
        <dbReference type="ARBA" id="ARBA00023136"/>
    </source>
</evidence>
<reference evidence="9" key="1">
    <citation type="submission" date="2020-02" db="EMBL/GenBank/DDBJ databases">
        <authorList>
            <person name="Meier V. D."/>
        </authorList>
    </citation>
    <scope>NUCLEOTIDE SEQUENCE</scope>
    <source>
        <strain evidence="9">AVDCRST_MAG56</strain>
    </source>
</reference>
<organism evidence="9">
    <name type="scientific">uncultured Cytophagales bacterium</name>
    <dbReference type="NCBI Taxonomy" id="158755"/>
    <lineage>
        <taxon>Bacteria</taxon>
        <taxon>Pseudomonadati</taxon>
        <taxon>Bacteroidota</taxon>
        <taxon>Sphingobacteriia</taxon>
        <taxon>Sphingobacteriales</taxon>
        <taxon>environmental samples</taxon>
    </lineage>
</organism>
<keyword evidence="4 7" id="KW-0812">Transmembrane</keyword>
<evidence type="ECO:0000256" key="3">
    <source>
        <dbReference type="ARBA" id="ARBA00022475"/>
    </source>
</evidence>
<dbReference type="InterPro" id="IPR023090">
    <property type="entry name" value="UPF0702_alpha/beta_dom_sf"/>
</dbReference>
<evidence type="ECO:0000313" key="9">
    <source>
        <dbReference type="EMBL" id="CAA9269020.1"/>
    </source>
</evidence>
<dbReference type="AlphaFoldDB" id="A0A6J4J320"/>
<comment type="subcellular location">
    <subcellularLocation>
        <location evidence="1">Cell membrane</location>
        <topology evidence="1">Multi-pass membrane protein</topology>
    </subcellularLocation>
</comment>
<evidence type="ECO:0000259" key="8">
    <source>
        <dbReference type="Pfam" id="PF04239"/>
    </source>
</evidence>
<evidence type="ECO:0000256" key="4">
    <source>
        <dbReference type="ARBA" id="ARBA00022692"/>
    </source>
</evidence>
<keyword evidence="6 7" id="KW-0472">Membrane</keyword>
<gene>
    <name evidence="9" type="ORF">AVDCRST_MAG56-2940</name>
</gene>
<comment type="similarity">
    <text evidence="2">Belongs to the UPF0702 family.</text>
</comment>
<evidence type="ECO:0000256" key="2">
    <source>
        <dbReference type="ARBA" id="ARBA00006448"/>
    </source>
</evidence>
<dbReference type="InterPro" id="IPR007353">
    <property type="entry name" value="DUF421"/>
</dbReference>
<feature type="transmembrane region" description="Helical" evidence="7">
    <location>
        <begin position="21"/>
        <end position="39"/>
    </location>
</feature>